<proteinExistence type="predicted"/>
<comment type="caution">
    <text evidence="1">The sequence shown here is derived from an EMBL/GenBank/DDBJ whole genome shotgun (WGS) entry which is preliminary data.</text>
</comment>
<accession>A0ABR9PRY6</accession>
<protein>
    <recommendedName>
        <fullName evidence="3">PepSY domain-containing protein</fullName>
    </recommendedName>
</protein>
<keyword evidence="2" id="KW-1185">Reference proteome</keyword>
<evidence type="ECO:0000313" key="2">
    <source>
        <dbReference type="Proteomes" id="UP001516472"/>
    </source>
</evidence>
<reference evidence="1 2" key="1">
    <citation type="submission" date="2020-02" db="EMBL/GenBank/DDBJ databases">
        <authorList>
            <person name="Babadi Z.K."/>
            <person name="Risdian C."/>
            <person name="Ebrahimipour G.H."/>
            <person name="Wink J."/>
        </authorList>
    </citation>
    <scope>NUCLEOTIDE SEQUENCE [LARGE SCALE GENOMIC DNA]</scope>
    <source>
        <strain evidence="1 2">ZKHCc1 1396</strain>
    </source>
</reference>
<evidence type="ECO:0008006" key="3">
    <source>
        <dbReference type="Google" id="ProtNLM"/>
    </source>
</evidence>
<organism evidence="1 2">
    <name type="scientific">Corallococcus soli</name>
    <dbReference type="NCBI Taxonomy" id="2710757"/>
    <lineage>
        <taxon>Bacteria</taxon>
        <taxon>Pseudomonadati</taxon>
        <taxon>Myxococcota</taxon>
        <taxon>Myxococcia</taxon>
        <taxon>Myxococcales</taxon>
        <taxon>Cystobacterineae</taxon>
        <taxon>Myxococcaceae</taxon>
        <taxon>Corallococcus</taxon>
    </lineage>
</organism>
<dbReference type="Proteomes" id="UP001516472">
    <property type="component" value="Unassembled WGS sequence"/>
</dbReference>
<dbReference type="EMBL" id="JAAIYO010000006">
    <property type="protein sequence ID" value="MBE4750693.1"/>
    <property type="molecule type" value="Genomic_DNA"/>
</dbReference>
<sequence length="90" mass="9842">MEGPAIQAAHAALEEALKRFPKESTGQCAFSAKSLEAVIGQEAGWYFVRVNRRVDRCPGFGPGVTGLETDWFELFAVSPGGAIERYPYHP</sequence>
<name>A0ABR9PRY6_9BACT</name>
<gene>
    <name evidence="1" type="ORF">G4177_21215</name>
</gene>
<evidence type="ECO:0000313" key="1">
    <source>
        <dbReference type="EMBL" id="MBE4750693.1"/>
    </source>
</evidence>